<keyword evidence="6 9" id="KW-0418">Kinase</keyword>
<evidence type="ECO:0000256" key="3">
    <source>
        <dbReference type="ARBA" id="ARBA00022679"/>
    </source>
</evidence>
<dbReference type="Proteomes" id="UP000003789">
    <property type="component" value="Unassembled WGS sequence"/>
</dbReference>
<keyword evidence="3" id="KW-0808">Transferase</keyword>
<dbReference type="GO" id="GO:0006233">
    <property type="term" value="P:dTDP biosynthetic process"/>
    <property type="evidence" value="ECO:0007669"/>
    <property type="project" value="InterPro"/>
</dbReference>
<keyword evidence="4" id="KW-0545">Nucleotide biosynthesis</keyword>
<keyword evidence="7" id="KW-0067">ATP-binding</keyword>
<dbReference type="EMBL" id="AAPH01000006">
    <property type="protein sequence ID" value="EAS44216.1"/>
    <property type="molecule type" value="Genomic_DNA"/>
</dbReference>
<dbReference type="PANTHER" id="PTHR10344">
    <property type="entry name" value="THYMIDYLATE KINASE"/>
    <property type="match status" value="1"/>
</dbReference>
<accession>Q1Z6D1</accession>
<comment type="caution">
    <text evidence="9">The sequence shown here is derived from an EMBL/GenBank/DDBJ whole genome shotgun (WGS) entry which is preliminary data.</text>
</comment>
<evidence type="ECO:0000256" key="7">
    <source>
        <dbReference type="ARBA" id="ARBA00022840"/>
    </source>
</evidence>
<reference evidence="9 10" key="1">
    <citation type="submission" date="2006-03" db="EMBL/GenBank/DDBJ databases">
        <authorList>
            <person name="Bartlett D.H."/>
            <person name="Valle G."/>
            <person name="Lauro F.M."/>
            <person name="Vezzi A."/>
            <person name="Simonato F."/>
            <person name="Eloe E."/>
            <person name="Vitulo N."/>
            <person name="Stratton T.K."/>
            <person name="D'angelo M."/>
            <person name="Ferriera S."/>
            <person name="Johnson J."/>
            <person name="Kravitz S."/>
            <person name="Beeson K."/>
            <person name="Sutton G."/>
            <person name="Rogers Y."/>
            <person name="Friedman R."/>
            <person name="Frazier M."/>
            <person name="Venter J.C."/>
        </authorList>
    </citation>
    <scope>NUCLEOTIDE SEQUENCE [LARGE SCALE GENOMIC DNA]</scope>
    <source>
        <strain evidence="9 10">3TCK</strain>
    </source>
</reference>
<name>Q1Z6D1_9GAMM</name>
<dbReference type="GO" id="GO:0004798">
    <property type="term" value="F:dTMP kinase activity"/>
    <property type="evidence" value="ECO:0007669"/>
    <property type="project" value="UniProtKB-EC"/>
</dbReference>
<evidence type="ECO:0000256" key="6">
    <source>
        <dbReference type="ARBA" id="ARBA00022777"/>
    </source>
</evidence>
<evidence type="ECO:0000256" key="2">
    <source>
        <dbReference type="ARBA" id="ARBA00012980"/>
    </source>
</evidence>
<dbReference type="InterPro" id="IPR039430">
    <property type="entry name" value="Thymidylate_kin-like_dom"/>
</dbReference>
<dbReference type="InterPro" id="IPR027417">
    <property type="entry name" value="P-loop_NTPase"/>
</dbReference>
<proteinExistence type="inferred from homology"/>
<gene>
    <name evidence="9" type="ORF">P3TCK_11053</name>
</gene>
<keyword evidence="5" id="KW-0547">Nucleotide-binding</keyword>
<organism evidence="9 10">
    <name type="scientific">Photobacterium profundum 3TCK</name>
    <dbReference type="NCBI Taxonomy" id="314280"/>
    <lineage>
        <taxon>Bacteria</taxon>
        <taxon>Pseudomonadati</taxon>
        <taxon>Pseudomonadota</taxon>
        <taxon>Gammaproteobacteria</taxon>
        <taxon>Vibrionales</taxon>
        <taxon>Vibrionaceae</taxon>
        <taxon>Photobacterium</taxon>
    </lineage>
</organism>
<comment type="similarity">
    <text evidence="1">Belongs to the thymidylate kinase family.</text>
</comment>
<dbReference type="GO" id="GO:0006227">
    <property type="term" value="P:dUDP biosynthetic process"/>
    <property type="evidence" value="ECO:0007669"/>
    <property type="project" value="TreeGrafter"/>
</dbReference>
<dbReference type="GO" id="GO:0006235">
    <property type="term" value="P:dTTP biosynthetic process"/>
    <property type="evidence" value="ECO:0007669"/>
    <property type="project" value="TreeGrafter"/>
</dbReference>
<dbReference type="PROSITE" id="PS01331">
    <property type="entry name" value="THYMIDYLATE_KINASE"/>
    <property type="match status" value="1"/>
</dbReference>
<dbReference type="HOGENOM" id="CLU_049131_1_3_6"/>
<feature type="domain" description="Thymidylate kinase-like" evidence="8">
    <location>
        <begin position="8"/>
        <end position="179"/>
    </location>
</feature>
<dbReference type="RefSeq" id="WP_006230234.1">
    <property type="nucleotide sequence ID" value="NZ_CH724134.1"/>
</dbReference>
<dbReference type="GO" id="GO:0005524">
    <property type="term" value="F:ATP binding"/>
    <property type="evidence" value="ECO:0007669"/>
    <property type="project" value="UniProtKB-KW"/>
</dbReference>
<evidence type="ECO:0000256" key="4">
    <source>
        <dbReference type="ARBA" id="ARBA00022727"/>
    </source>
</evidence>
<dbReference type="AlphaFoldDB" id="Q1Z6D1"/>
<dbReference type="InterPro" id="IPR018095">
    <property type="entry name" value="Thymidylate_kin_CS"/>
</dbReference>
<dbReference type="PANTHER" id="PTHR10344:SF4">
    <property type="entry name" value="UMP-CMP KINASE 2, MITOCHONDRIAL"/>
    <property type="match status" value="1"/>
</dbReference>
<dbReference type="Pfam" id="PF02223">
    <property type="entry name" value="Thymidylate_kin"/>
    <property type="match status" value="1"/>
</dbReference>
<evidence type="ECO:0000256" key="1">
    <source>
        <dbReference type="ARBA" id="ARBA00009776"/>
    </source>
</evidence>
<dbReference type="Gene3D" id="3.40.50.300">
    <property type="entry name" value="P-loop containing nucleotide triphosphate hydrolases"/>
    <property type="match status" value="1"/>
</dbReference>
<evidence type="ECO:0000313" key="9">
    <source>
        <dbReference type="EMBL" id="EAS44216.1"/>
    </source>
</evidence>
<evidence type="ECO:0000256" key="5">
    <source>
        <dbReference type="ARBA" id="ARBA00022741"/>
    </source>
</evidence>
<evidence type="ECO:0000313" key="10">
    <source>
        <dbReference type="Proteomes" id="UP000003789"/>
    </source>
</evidence>
<dbReference type="SUPFAM" id="SSF52540">
    <property type="entry name" value="P-loop containing nucleoside triphosphate hydrolases"/>
    <property type="match status" value="1"/>
</dbReference>
<evidence type="ECO:0000259" key="8">
    <source>
        <dbReference type="Pfam" id="PF02223"/>
    </source>
</evidence>
<sequence>MNKFIVYEGLDACGKTTLSSLYAKERKSVVHSAVVEEALGLRKVIDSYQSKESALLFFLMNNYLKSHEVAGALESGDVILDRYFFSTLAYQTALLSESIVKNIVDTLNTTQNILLPEVIVFVKADAETINKRIEARDGPVQWYGDAVTQNNCVETAYKKVFQWFDIPIVEIDTSEKCGRSVEENYQLMKERIDRILSGGSNYN</sequence>
<protein>
    <recommendedName>
        <fullName evidence="2">dTMP kinase</fullName>
        <ecNumber evidence="2">2.7.4.9</ecNumber>
    </recommendedName>
</protein>
<dbReference type="OrthoDB" id="9774907at2"/>
<dbReference type="EC" id="2.7.4.9" evidence="2"/>
<dbReference type="GO" id="GO:0005737">
    <property type="term" value="C:cytoplasm"/>
    <property type="evidence" value="ECO:0007669"/>
    <property type="project" value="TreeGrafter"/>
</dbReference>